<dbReference type="EMBL" id="JELW01000014">
    <property type="protein sequence ID" value="EXV00227.1"/>
    <property type="molecule type" value="Genomic_DNA"/>
</dbReference>
<evidence type="ECO:0000313" key="1">
    <source>
        <dbReference type="EMBL" id="EXV00227.1"/>
    </source>
</evidence>
<name>A0A0A1UTD0_9HYPO</name>
<dbReference type="HOGENOM" id="CLU_147529_0_0_1"/>
<gene>
    <name evidence="1" type="ORF">X797_006674</name>
</gene>
<accession>A0A0A1UTD0</accession>
<organism evidence="1 2">
    <name type="scientific">Metarhizium robertsii</name>
    <dbReference type="NCBI Taxonomy" id="568076"/>
    <lineage>
        <taxon>Eukaryota</taxon>
        <taxon>Fungi</taxon>
        <taxon>Dikarya</taxon>
        <taxon>Ascomycota</taxon>
        <taxon>Pezizomycotina</taxon>
        <taxon>Sordariomycetes</taxon>
        <taxon>Hypocreomycetidae</taxon>
        <taxon>Hypocreales</taxon>
        <taxon>Clavicipitaceae</taxon>
        <taxon>Metarhizium</taxon>
    </lineage>
</organism>
<dbReference type="AlphaFoldDB" id="A0A0A1UTD0"/>
<evidence type="ECO:0000313" key="2">
    <source>
        <dbReference type="Proteomes" id="UP000030151"/>
    </source>
</evidence>
<comment type="caution">
    <text evidence="1">The sequence shown here is derived from an EMBL/GenBank/DDBJ whole genome shotgun (WGS) entry which is preliminary data.</text>
</comment>
<protein>
    <submittedName>
        <fullName evidence="1">Uncharacterized protein</fullName>
    </submittedName>
</protein>
<reference evidence="1 2" key="1">
    <citation type="submission" date="2014-02" db="EMBL/GenBank/DDBJ databases">
        <title>The genome sequence of the entomopathogenic fungus Metarhizium robertsii ARSEF 2575.</title>
        <authorList>
            <person name="Giuliano Garisto Donzelli B."/>
            <person name="Roe B.A."/>
            <person name="Macmil S.L."/>
            <person name="Krasnoff S.B."/>
            <person name="Gibson D.M."/>
        </authorList>
    </citation>
    <scope>NUCLEOTIDE SEQUENCE [LARGE SCALE GENOMIC DNA]</scope>
    <source>
        <strain evidence="1 2">ARSEF 2575</strain>
    </source>
</reference>
<dbReference type="Proteomes" id="UP000030151">
    <property type="component" value="Unassembled WGS sequence"/>
</dbReference>
<proteinExistence type="predicted"/>
<sequence>MKSRKTRAFRGHSRSPRLLRLEAETWLAIAGWNQLACVQIRFAHDMSALVPTCKHKHGFPRRRTQAGKAGHPHCWVLGEPGLNQAALRPNANVVYHQTRADLASIGTEKAAARDFGYAQGRSPPPAVQDSPYAYQDLAVAAVSLSLTT</sequence>